<dbReference type="AlphaFoldDB" id="A0A9P1D0V5"/>
<dbReference type="GO" id="GO:0016301">
    <property type="term" value="F:kinase activity"/>
    <property type="evidence" value="ECO:0007669"/>
    <property type="project" value="UniProtKB-KW"/>
</dbReference>
<reference evidence="4 5" key="2">
    <citation type="submission" date="2024-05" db="EMBL/GenBank/DDBJ databases">
        <authorList>
            <person name="Chen Y."/>
            <person name="Shah S."/>
            <person name="Dougan E. K."/>
            <person name="Thang M."/>
            <person name="Chan C."/>
        </authorList>
    </citation>
    <scope>NUCLEOTIDE SEQUENCE [LARGE SCALE GENOMIC DNA]</scope>
</reference>
<dbReference type="Gene3D" id="1.10.472.80">
    <property type="entry name" value="Ypt/Rab-GAP domain of gyp1p, domain 3"/>
    <property type="match status" value="1"/>
</dbReference>
<sequence length="562" mass="61375">MSGDASILPEEHEKSLALAAECAKLWPKMLAKGQEDGPPEGATNVEPSKLSEADVHTIKVDVLRTRGNHPAFDATMREQLRKMLTELCRKERIRYMQGLHEVAAVFAYIQSVAAFDGDSEASALNCFTSFVRIFMPCFYDGESFVILHVTLLFFRQLLLYHLPHLHNQLEEAGVAPVVYATPWFITLFAYKNPLHVIMRLWHEYIRRGDPTFVPFLAVALMELEKQAFLDAQEDDFNSAVDRTRITSLEKLKDVWKAAENLHARTPKSFTFRMSKVLTQVRQQLRKTGTGAPWTGSVLARAEQERRLALLAREAVAQHVRDGALGASSTGETVPSTGLPSLKVLLLDVRPKSAFDAEHLSCAVHFHPTCLQRFALLSAGMSQPRAERLAAALKRAMVDVGDLVLRKDSAPVLGVAGAAGAGAADATVLGTEVFQALQAAASAAWGEGWLSESERAHLAILGGEDDWDSAQLCKTDAGGVVAALFELLTEQLSMPRVSVILGGAGVLHREAEKRGVKLCSKAVELGPQDRLRGLLSGGADRASRAFASLRQKAKQAVDARDAQ</sequence>
<dbReference type="EMBL" id="CAMXCT020002946">
    <property type="protein sequence ID" value="CAL1154863.1"/>
    <property type="molecule type" value="Genomic_DNA"/>
</dbReference>
<reference evidence="3" key="1">
    <citation type="submission" date="2022-10" db="EMBL/GenBank/DDBJ databases">
        <authorList>
            <person name="Chen Y."/>
            <person name="Dougan E. K."/>
            <person name="Chan C."/>
            <person name="Rhodes N."/>
            <person name="Thang M."/>
        </authorList>
    </citation>
    <scope>NUCLEOTIDE SEQUENCE</scope>
</reference>
<organism evidence="3">
    <name type="scientific">Cladocopium goreaui</name>
    <dbReference type="NCBI Taxonomy" id="2562237"/>
    <lineage>
        <taxon>Eukaryota</taxon>
        <taxon>Sar</taxon>
        <taxon>Alveolata</taxon>
        <taxon>Dinophyceae</taxon>
        <taxon>Suessiales</taxon>
        <taxon>Symbiodiniaceae</taxon>
        <taxon>Cladocopium</taxon>
    </lineage>
</organism>
<keyword evidence="4" id="KW-0418">Kinase</keyword>
<dbReference type="EMBL" id="CAMXCT030002946">
    <property type="protein sequence ID" value="CAL4788800.1"/>
    <property type="molecule type" value="Genomic_DNA"/>
</dbReference>
<name>A0A9P1D0V5_9DINO</name>
<dbReference type="Gene3D" id="1.10.8.270">
    <property type="entry name" value="putative rabgap domain of human tbc1 domain family member 14 like domains"/>
    <property type="match status" value="1"/>
</dbReference>
<dbReference type="PANTHER" id="PTHR22957">
    <property type="entry name" value="TBC1 DOMAIN FAMILY MEMBER GTPASE-ACTIVATING PROTEIN"/>
    <property type="match status" value="1"/>
</dbReference>
<evidence type="ECO:0000313" key="3">
    <source>
        <dbReference type="EMBL" id="CAI4001488.1"/>
    </source>
</evidence>
<dbReference type="InterPro" id="IPR035969">
    <property type="entry name" value="Rab-GAP_TBC_sf"/>
</dbReference>
<evidence type="ECO:0000313" key="5">
    <source>
        <dbReference type="Proteomes" id="UP001152797"/>
    </source>
</evidence>
<protein>
    <submittedName>
        <fullName evidence="4">TBC domain-containing protein kinase-like protein</fullName>
    </submittedName>
</protein>
<dbReference type="SMART" id="SM00164">
    <property type="entry name" value="TBC"/>
    <property type="match status" value="1"/>
</dbReference>
<keyword evidence="4" id="KW-0808">Transferase</keyword>
<feature type="domain" description="Rhodanese" evidence="2">
    <location>
        <begin position="342"/>
        <end position="395"/>
    </location>
</feature>
<dbReference type="Proteomes" id="UP001152797">
    <property type="component" value="Unassembled WGS sequence"/>
</dbReference>
<keyword evidence="5" id="KW-1185">Reference proteome</keyword>
<dbReference type="GO" id="GO:0005096">
    <property type="term" value="F:GTPase activator activity"/>
    <property type="evidence" value="ECO:0007669"/>
    <property type="project" value="TreeGrafter"/>
</dbReference>
<evidence type="ECO:0000313" key="4">
    <source>
        <dbReference type="EMBL" id="CAL4788800.1"/>
    </source>
</evidence>
<evidence type="ECO:0000259" key="2">
    <source>
        <dbReference type="PROSITE" id="PS50206"/>
    </source>
</evidence>
<dbReference type="PROSITE" id="PS50206">
    <property type="entry name" value="RHODANESE_3"/>
    <property type="match status" value="1"/>
</dbReference>
<dbReference type="EMBL" id="CAMXCT010002946">
    <property type="protein sequence ID" value="CAI4001488.1"/>
    <property type="molecule type" value="Genomic_DNA"/>
</dbReference>
<dbReference type="Pfam" id="PF00566">
    <property type="entry name" value="RabGAP-TBC"/>
    <property type="match status" value="1"/>
</dbReference>
<dbReference type="SUPFAM" id="SSF47923">
    <property type="entry name" value="Ypt/Rab-GAP domain of gyp1p"/>
    <property type="match status" value="2"/>
</dbReference>
<gene>
    <name evidence="3" type="ORF">C1SCF055_LOCUS27532</name>
</gene>
<proteinExistence type="predicted"/>
<comment type="caution">
    <text evidence="3">The sequence shown here is derived from an EMBL/GenBank/DDBJ whole genome shotgun (WGS) entry which is preliminary data.</text>
</comment>
<feature type="domain" description="Rab-GAP TBC" evidence="1">
    <location>
        <begin position="1"/>
        <end position="208"/>
    </location>
</feature>
<dbReference type="PROSITE" id="PS50086">
    <property type="entry name" value="TBC_RABGAP"/>
    <property type="match status" value="1"/>
</dbReference>
<dbReference type="InterPro" id="IPR001763">
    <property type="entry name" value="Rhodanese-like_dom"/>
</dbReference>
<evidence type="ECO:0000259" key="1">
    <source>
        <dbReference type="PROSITE" id="PS50086"/>
    </source>
</evidence>
<accession>A0A9P1D0V5</accession>
<dbReference type="InterPro" id="IPR000195">
    <property type="entry name" value="Rab-GAP-TBC_dom"/>
</dbReference>
<dbReference type="OrthoDB" id="1668230at2759"/>